<keyword evidence="2" id="KW-0119">Carbohydrate metabolism</keyword>
<evidence type="ECO:0008006" key="5">
    <source>
        <dbReference type="Google" id="ProtNLM"/>
    </source>
</evidence>
<reference evidence="3 4" key="1">
    <citation type="submission" date="2017-09" db="EMBL/GenBank/DDBJ databases">
        <title>Large-scale bioinformatics analysis of Bacillus genomes uncovers conserved roles of natural products in bacterial physiology.</title>
        <authorList>
            <consortium name="Agbiome Team Llc"/>
            <person name="Bleich R.M."/>
            <person name="Grubbs K.J."/>
            <person name="Santa Maria K.C."/>
            <person name="Allen S.E."/>
            <person name="Farag S."/>
            <person name="Shank E.A."/>
            <person name="Bowers A."/>
        </authorList>
    </citation>
    <scope>NUCLEOTIDE SEQUENCE [LARGE SCALE GENOMIC DNA]</scope>
    <source>
        <strain evidence="3 4">AFS037265</strain>
    </source>
</reference>
<sequence length="315" mass="36733">MFFHKYIMEGIYMMYFQYKIEGIEGLCNQLMAIFRTIGEALFYSNQGQSVGIILKDVQTRTSVNFDTYPYFKNIKIDSYVNVNELATLLTTKNIVVRRCQEENLEFQNNVTDCRRFSNREMLADESKNMGLFIAKSFPFAKKIVRISSFIIGLMSFYPQWKAIHLRIEGDLTHIPEVQNIGLDVFTKNEIQKMTDSLISTTNLSAIYLASGIQENEYITVVDKIKQTNPHLVVLNKKNLLKKYPEIRKEFDSLCLEEQALVDWLVCLGAPFFAGSHASSFSYLAGYMRYYRGFNKETTDLFPEYQPFWDKWFPCI</sequence>
<keyword evidence="1" id="KW-0808">Transferase</keyword>
<dbReference type="CDD" id="cd11296">
    <property type="entry name" value="O-FucT_like"/>
    <property type="match status" value="1"/>
</dbReference>
<dbReference type="Pfam" id="PF10250">
    <property type="entry name" value="O-FucT"/>
    <property type="match status" value="1"/>
</dbReference>
<organism evidence="3 4">
    <name type="scientific">Bacillus pseudomycoides</name>
    <dbReference type="NCBI Taxonomy" id="64104"/>
    <lineage>
        <taxon>Bacteria</taxon>
        <taxon>Bacillati</taxon>
        <taxon>Bacillota</taxon>
        <taxon>Bacilli</taxon>
        <taxon>Bacillales</taxon>
        <taxon>Bacillaceae</taxon>
        <taxon>Bacillus</taxon>
        <taxon>Bacillus cereus group</taxon>
    </lineage>
</organism>
<accession>A0ABD6T3C4</accession>
<evidence type="ECO:0000256" key="1">
    <source>
        <dbReference type="ARBA" id="ARBA00022679"/>
    </source>
</evidence>
<dbReference type="InterPro" id="IPR019378">
    <property type="entry name" value="GDP-Fuc_O-FucTrfase"/>
</dbReference>
<name>A0ABD6T3C4_9BACI</name>
<evidence type="ECO:0000313" key="4">
    <source>
        <dbReference type="Proteomes" id="UP000221918"/>
    </source>
</evidence>
<protein>
    <recommendedName>
        <fullName evidence="5">GDP-fucose protein O-fucosyltransferase</fullName>
    </recommendedName>
</protein>
<dbReference type="Proteomes" id="UP000221918">
    <property type="component" value="Unassembled WGS sequence"/>
</dbReference>
<evidence type="ECO:0000256" key="2">
    <source>
        <dbReference type="ARBA" id="ARBA00023277"/>
    </source>
</evidence>
<dbReference type="EMBL" id="NUTL01000076">
    <property type="protein sequence ID" value="PHE93444.1"/>
    <property type="molecule type" value="Genomic_DNA"/>
</dbReference>
<dbReference type="Gene3D" id="3.40.50.11350">
    <property type="match status" value="1"/>
</dbReference>
<proteinExistence type="predicted"/>
<comment type="caution">
    <text evidence="3">The sequence shown here is derived from an EMBL/GenBank/DDBJ whole genome shotgun (WGS) entry which is preliminary data.</text>
</comment>
<dbReference type="AlphaFoldDB" id="A0ABD6T3C4"/>
<evidence type="ECO:0000313" key="3">
    <source>
        <dbReference type="EMBL" id="PHE93444.1"/>
    </source>
</evidence>
<gene>
    <name evidence="3" type="ORF">COF81_18005</name>
</gene>